<accession>A0ABR2H3M9</accession>
<sequence>MGRVINFVVTVISGVLFTAAWWIFVDGIAFTDIQPGYGRGDFYLYVPGILTTIGFFLMSNLPTSMFEKDNSDEHTWWQKLILVISFLCYLGGIICSIWCYVEKKNDRKTNFTKWRGESSIIQSLMITLAGLIWNFLYNDDGYQNLF</sequence>
<dbReference type="InterPro" id="IPR007919">
    <property type="entry name" value="UPF0220"/>
</dbReference>
<keyword evidence="3 6" id="KW-0812">Transmembrane</keyword>
<dbReference type="Pfam" id="PF05255">
    <property type="entry name" value="UPF0220"/>
    <property type="match status" value="1"/>
</dbReference>
<dbReference type="PANTHER" id="PTHR13180">
    <property type="entry name" value="SMALL MEMBRANE PROTEIN-RELATED"/>
    <property type="match status" value="1"/>
</dbReference>
<evidence type="ECO:0000313" key="7">
    <source>
        <dbReference type="EMBL" id="KAK8840814.1"/>
    </source>
</evidence>
<reference evidence="7 8" key="1">
    <citation type="submission" date="2024-04" db="EMBL/GenBank/DDBJ databases">
        <title>Tritrichomonas musculus Genome.</title>
        <authorList>
            <person name="Alves-Ferreira E."/>
            <person name="Grigg M."/>
            <person name="Lorenzi H."/>
            <person name="Galac M."/>
        </authorList>
    </citation>
    <scope>NUCLEOTIDE SEQUENCE [LARGE SCALE GENOMIC DNA]</scope>
    <source>
        <strain evidence="7 8">EAF2021</strain>
    </source>
</reference>
<feature type="transmembrane region" description="Helical" evidence="6">
    <location>
        <begin position="6"/>
        <end position="30"/>
    </location>
</feature>
<keyword evidence="8" id="KW-1185">Reference proteome</keyword>
<organism evidence="7 8">
    <name type="scientific">Tritrichomonas musculus</name>
    <dbReference type="NCBI Taxonomy" id="1915356"/>
    <lineage>
        <taxon>Eukaryota</taxon>
        <taxon>Metamonada</taxon>
        <taxon>Parabasalia</taxon>
        <taxon>Tritrichomonadida</taxon>
        <taxon>Tritrichomonadidae</taxon>
        <taxon>Tritrichomonas</taxon>
    </lineage>
</organism>
<protein>
    <submittedName>
        <fullName evidence="7">Transmembrane protein 50A</fullName>
    </submittedName>
</protein>
<gene>
    <name evidence="7" type="ORF">M9Y10_027639</name>
</gene>
<feature type="transmembrane region" description="Helical" evidence="6">
    <location>
        <begin position="42"/>
        <end position="60"/>
    </location>
</feature>
<dbReference type="EMBL" id="JAPFFF010000043">
    <property type="protein sequence ID" value="KAK8840814.1"/>
    <property type="molecule type" value="Genomic_DNA"/>
</dbReference>
<comment type="subcellular location">
    <subcellularLocation>
        <location evidence="1">Membrane</location>
        <topology evidence="1">Multi-pass membrane protein</topology>
    </subcellularLocation>
</comment>
<evidence type="ECO:0000256" key="3">
    <source>
        <dbReference type="ARBA" id="ARBA00022692"/>
    </source>
</evidence>
<keyword evidence="5 6" id="KW-0472">Membrane</keyword>
<name>A0ABR2H3M9_9EUKA</name>
<keyword evidence="4 6" id="KW-1133">Transmembrane helix</keyword>
<feature type="transmembrane region" description="Helical" evidence="6">
    <location>
        <begin position="80"/>
        <end position="100"/>
    </location>
</feature>
<comment type="caution">
    <text evidence="7">The sequence shown here is derived from an EMBL/GenBank/DDBJ whole genome shotgun (WGS) entry which is preliminary data.</text>
</comment>
<proteinExistence type="inferred from homology"/>
<comment type="similarity">
    <text evidence="2">Belongs to the UPF0220 family.</text>
</comment>
<evidence type="ECO:0000256" key="6">
    <source>
        <dbReference type="SAM" id="Phobius"/>
    </source>
</evidence>
<evidence type="ECO:0000313" key="8">
    <source>
        <dbReference type="Proteomes" id="UP001470230"/>
    </source>
</evidence>
<evidence type="ECO:0000256" key="1">
    <source>
        <dbReference type="ARBA" id="ARBA00004141"/>
    </source>
</evidence>
<evidence type="ECO:0000256" key="2">
    <source>
        <dbReference type="ARBA" id="ARBA00005335"/>
    </source>
</evidence>
<feature type="transmembrane region" description="Helical" evidence="6">
    <location>
        <begin position="120"/>
        <end position="137"/>
    </location>
</feature>
<evidence type="ECO:0000256" key="4">
    <source>
        <dbReference type="ARBA" id="ARBA00022989"/>
    </source>
</evidence>
<evidence type="ECO:0000256" key="5">
    <source>
        <dbReference type="ARBA" id="ARBA00023136"/>
    </source>
</evidence>
<dbReference type="Proteomes" id="UP001470230">
    <property type="component" value="Unassembled WGS sequence"/>
</dbReference>